<evidence type="ECO:0008006" key="3">
    <source>
        <dbReference type="Google" id="ProtNLM"/>
    </source>
</evidence>
<reference evidence="1 2" key="1">
    <citation type="submission" date="2024-04" db="EMBL/GenBank/DDBJ databases">
        <title>Human intestinal bacterial collection.</title>
        <authorList>
            <person name="Pauvert C."/>
            <person name="Hitch T.C.A."/>
            <person name="Clavel T."/>
        </authorList>
    </citation>
    <scope>NUCLEOTIDE SEQUENCE [LARGE SCALE GENOMIC DNA]</scope>
    <source>
        <strain evidence="1 2">CLA-SR-H026</strain>
    </source>
</reference>
<evidence type="ECO:0000313" key="1">
    <source>
        <dbReference type="EMBL" id="MEQ3353371.1"/>
    </source>
</evidence>
<name>A0ABV1J5A9_9FIRM</name>
<protein>
    <recommendedName>
        <fullName evidence="3">Bacteriocin</fullName>
    </recommendedName>
</protein>
<accession>A0ABV1J5A9</accession>
<sequence>MKLIKDIDVKKDNSLRAGCVCSSGRTSTRGPWDPIYNCNCSCDHGTKNYNRNFGKADAHKKFR</sequence>
<comment type="caution">
    <text evidence="1">The sequence shown here is derived from an EMBL/GenBank/DDBJ whole genome shotgun (WGS) entry which is preliminary data.</text>
</comment>
<dbReference type="RefSeq" id="WP_349053719.1">
    <property type="nucleotide sequence ID" value="NZ_JBBNPS010000006.1"/>
</dbReference>
<dbReference type="Proteomes" id="UP001481872">
    <property type="component" value="Unassembled WGS sequence"/>
</dbReference>
<evidence type="ECO:0000313" key="2">
    <source>
        <dbReference type="Proteomes" id="UP001481872"/>
    </source>
</evidence>
<keyword evidence="2" id="KW-1185">Reference proteome</keyword>
<gene>
    <name evidence="1" type="ORF">AAA081_03520</name>
</gene>
<organism evidence="1 2">
    <name type="scientific">Aedoeadaptatus acetigenes</name>
    <dbReference type="NCBI Taxonomy" id="2981723"/>
    <lineage>
        <taxon>Bacteria</taxon>
        <taxon>Bacillati</taxon>
        <taxon>Bacillota</taxon>
        <taxon>Tissierellia</taxon>
        <taxon>Tissierellales</taxon>
        <taxon>Peptoniphilaceae</taxon>
        <taxon>Aedoeadaptatus</taxon>
    </lineage>
</organism>
<dbReference type="EMBL" id="JBBNPS010000006">
    <property type="protein sequence ID" value="MEQ3353371.1"/>
    <property type="molecule type" value="Genomic_DNA"/>
</dbReference>
<proteinExistence type="predicted"/>